<evidence type="ECO:0000256" key="1">
    <source>
        <dbReference type="SAM" id="Phobius"/>
    </source>
</evidence>
<dbReference type="EMBL" id="NOWC01000030">
    <property type="protein sequence ID" value="OZS72808.1"/>
    <property type="molecule type" value="Genomic_DNA"/>
</dbReference>
<comment type="caution">
    <text evidence="2">The sequence shown here is derived from an EMBL/GenBank/DDBJ whole genome shotgun (WGS) entry which is preliminary data.</text>
</comment>
<dbReference type="PANTHER" id="PTHR11102:SF160">
    <property type="entry name" value="ERAD-ASSOCIATED E3 UBIQUITIN-PROTEIN LIGASE COMPONENT HRD3"/>
    <property type="match status" value="1"/>
</dbReference>
<dbReference type="Pfam" id="PF08238">
    <property type="entry name" value="Sel1"/>
    <property type="match status" value="17"/>
</dbReference>
<proteinExistence type="predicted"/>
<protein>
    <recommendedName>
        <fullName evidence="4">Sel1 repeat family protein</fullName>
    </recommendedName>
</protein>
<accession>A0A264VN53</accession>
<reference evidence="2 3" key="1">
    <citation type="submission" date="2017-07" db="EMBL/GenBank/DDBJ databases">
        <title>blaIMP-27 on transferable plasmids in Proteus mirabilis and Providencia rettgeri.</title>
        <authorList>
            <person name="Potter R."/>
        </authorList>
    </citation>
    <scope>NUCLEOTIDE SEQUENCE [LARGE SCALE GENOMIC DNA]</scope>
    <source>
        <strain evidence="2 3">PR1</strain>
    </source>
</reference>
<dbReference type="Gene3D" id="1.25.40.10">
    <property type="entry name" value="Tetratricopeptide repeat domain"/>
    <property type="match status" value="6"/>
</dbReference>
<dbReference type="Proteomes" id="UP000216001">
    <property type="component" value="Unassembled WGS sequence"/>
</dbReference>
<evidence type="ECO:0000313" key="3">
    <source>
        <dbReference type="Proteomes" id="UP000216001"/>
    </source>
</evidence>
<gene>
    <name evidence="2" type="ORF">CHI95_19990</name>
</gene>
<keyword evidence="1" id="KW-0472">Membrane</keyword>
<dbReference type="PANTHER" id="PTHR11102">
    <property type="entry name" value="SEL-1-LIKE PROTEIN"/>
    <property type="match status" value="1"/>
</dbReference>
<dbReference type="InterPro" id="IPR011990">
    <property type="entry name" value="TPR-like_helical_dom_sf"/>
</dbReference>
<dbReference type="InterPro" id="IPR006597">
    <property type="entry name" value="Sel1-like"/>
</dbReference>
<sequence>MTMTKPFKVGLFILIIIAVAIGIYFVNTTNSSSPSQLGYDLYQQGESQAAFEQFQKNAEKDSQSAFALAMMYKEGIGTKTDDVAAQNWLIKAAEDNNKNALYNLGFFRYKHLIEDTSTDENGLTSLTKAADFGVKEAQEMVGGIYLADKYEQVPQNIELSRQYFTLASEQGSKLAKFALGYIAHDFENDSKKAVEILTPLVSNDFPLPAMLLASIYEEGGNGVPPNPLLAKKYERLSFSSALEYISDASELEPGALSLYGSQTEEEKQKVITNLEERASRGDENAIYALYQKYMTGDGVRRNKNRAMVYLRPLVEAKHPKALYLNYKADTDRIQDLTDAADGQYPPAMYQAYNVYSGRTFSDVKRNDALAEKYLTAAADLGDLNALVTINERAISSYDFPNKKLSGIVAKYTPILMEKYPNSADALVVASEVYSAKGSPLFSPEKAFAALEKANRIDPTYDAQMQLARYYINAFGTKQDVQKAAKLLIDNLNENGYPSTADRLLVQVYYRYDIKALIDEKTIVDILKNDVIKRENYALAYLYADYLLKEDAEKNSDQAFDLYEKSIKQNYNSQVYYAAALLKYRPTETNKIANLIVNVLHSPQAQAELLPSQLQIAKDILLKTGLNRADTKALLVKMALYENHTEAQKLIEPLINKDADITYLYGINKLTQLTNIDTLSDAEIKPLYDYILKAAELGSASAYLYIAQNLDGVTYHNDKAYYKSRFQQITGLTAKDLVPQYKKCAALKNNRCLYELGEIYQEGNYGEDANYDTALFYYNQISDPDFSFLKSRKREIEKAKASFANIQLKAKQNDPDALRTLANAYKYGNYGQKVDQKKWLEYLEKSAKFNQESALEELIDYYQQDQYLNANKAKILGYYDQLAAIGSKDYTRKLAHQYLNGSQLVEPNRQKAREYYLKAGSWGNEFIKYMDDYDIGMKMLNESPSAKYKVGRAYFYGQGVKEDRLEAAKYLKQASDEGNDHAIALYSEMRYMGVLNEEKNAWVMEPDWDEAIVYLRKHSNPKRVDNYIEVYETLVVPAKKGDTSAYIKLGDWYSSRGRDLAAQDWYKKSIKAGNLAAYQPLDSVTKDNQEKRQNYVEGAAKGDLFSKVQLARTYLYDNKILSGSPEYDLAIQYLQEGMKSADDKVSNNAFDALVDLYRDGIKDKKRELNRPKDEQKYLALLLSEENTRTKALINLYYYYVNSDNAKALTYLQQAYDKGDLAATKKLYQIYYPGKYCSNSDNVDMDKASRYLKEWIEKSNFQKNTDKHYIHYPESLSEEMGTTYLKGDCNVDNNIDKAIEWYKISLYYHPTYALDAIYEAYVEKGDAKQAYYYALQLDKKPSSIELMDTLSAQDKQAIEKQVADEKAYEKYGRFAEQIEKQRVEAEAGDKMSAFSLGIAYARGERVSEDTQKMIYYYELAGKNGYPRAYNILGNLYRKDNERGIEKDFPKALYYFDLGAQQNDSNTAHLAGDMLYFGQGVPKDYVRAAKYYDMTDLEQGTHHAMAKYKLAYMYYNGWVGTKSKEDIQKAHDYLELGAKYQDKDSIKALKEWDFSLINQ</sequence>
<name>A0A264VN53_PRORE</name>
<evidence type="ECO:0008006" key="4">
    <source>
        <dbReference type="Google" id="ProtNLM"/>
    </source>
</evidence>
<dbReference type="SUPFAM" id="SSF81901">
    <property type="entry name" value="HCP-like"/>
    <property type="match status" value="7"/>
</dbReference>
<organism evidence="2 3">
    <name type="scientific">Providencia rettgeri</name>
    <dbReference type="NCBI Taxonomy" id="587"/>
    <lineage>
        <taxon>Bacteria</taxon>
        <taxon>Pseudomonadati</taxon>
        <taxon>Pseudomonadota</taxon>
        <taxon>Gammaproteobacteria</taxon>
        <taxon>Enterobacterales</taxon>
        <taxon>Morganellaceae</taxon>
        <taxon>Providencia</taxon>
    </lineage>
</organism>
<evidence type="ECO:0000313" key="2">
    <source>
        <dbReference type="EMBL" id="OZS72808.1"/>
    </source>
</evidence>
<feature type="transmembrane region" description="Helical" evidence="1">
    <location>
        <begin position="7"/>
        <end position="26"/>
    </location>
</feature>
<dbReference type="InterPro" id="IPR050767">
    <property type="entry name" value="Sel1_AlgK"/>
</dbReference>
<keyword evidence="1" id="KW-1133">Transmembrane helix</keyword>
<dbReference type="SMART" id="SM00671">
    <property type="entry name" value="SEL1"/>
    <property type="match status" value="17"/>
</dbReference>
<keyword evidence="1" id="KW-0812">Transmembrane</keyword>